<proteinExistence type="predicted"/>
<reference evidence="2" key="1">
    <citation type="submission" date="2017-03" db="EMBL/GenBank/DDBJ databases">
        <title>Phytopthora megakarya and P. palmivora, two closely related causual agents of cacao black pod achieved similar genome size and gene model numbers by different mechanisms.</title>
        <authorList>
            <person name="Ali S."/>
            <person name="Shao J."/>
            <person name="Larry D.J."/>
            <person name="Kronmiller B."/>
            <person name="Shen D."/>
            <person name="Strem M.D."/>
            <person name="Melnick R.L."/>
            <person name="Guiltinan M.J."/>
            <person name="Tyler B.M."/>
            <person name="Meinhardt L.W."/>
            <person name="Bailey B.A."/>
        </authorList>
    </citation>
    <scope>NUCLEOTIDE SEQUENCE [LARGE SCALE GENOMIC DNA]</scope>
    <source>
        <strain evidence="2">zdho120</strain>
    </source>
</reference>
<dbReference type="AlphaFoldDB" id="A0A225V3I5"/>
<sequence>MFDTTAGSVAMPQHKIDKAKACCSLLGRPRHVATCVWSSQPSLQRLWQQEQFLHRWQRVQVTSAMKQDLIWWFHVLQQPLLNGVSLEFFQALPPPVAIVEWAHPTAASDLRYAFQANERHLIEANKVRSHVGFDINYKELLSCVFDVHVWGSSWPSRDKPTRRLPLFC</sequence>
<organism evidence="1 2">
    <name type="scientific">Phytophthora megakarya</name>
    <dbReference type="NCBI Taxonomy" id="4795"/>
    <lineage>
        <taxon>Eukaryota</taxon>
        <taxon>Sar</taxon>
        <taxon>Stramenopiles</taxon>
        <taxon>Oomycota</taxon>
        <taxon>Peronosporomycetes</taxon>
        <taxon>Peronosporales</taxon>
        <taxon>Peronosporaceae</taxon>
        <taxon>Phytophthora</taxon>
    </lineage>
</organism>
<keyword evidence="2" id="KW-1185">Reference proteome</keyword>
<name>A0A225V3I5_9STRA</name>
<gene>
    <name evidence="1" type="ORF">PHMEG_00029476</name>
</gene>
<dbReference type="OrthoDB" id="6058745at2759"/>
<dbReference type="Proteomes" id="UP000198211">
    <property type="component" value="Unassembled WGS sequence"/>
</dbReference>
<dbReference type="EMBL" id="NBNE01008413">
    <property type="protein sequence ID" value="OWY99507.1"/>
    <property type="molecule type" value="Genomic_DNA"/>
</dbReference>
<protein>
    <submittedName>
        <fullName evidence="1">Uncharacterized protein</fullName>
    </submittedName>
</protein>
<comment type="caution">
    <text evidence="1">The sequence shown here is derived from an EMBL/GenBank/DDBJ whole genome shotgun (WGS) entry which is preliminary data.</text>
</comment>
<evidence type="ECO:0000313" key="1">
    <source>
        <dbReference type="EMBL" id="OWY99507.1"/>
    </source>
</evidence>
<evidence type="ECO:0000313" key="2">
    <source>
        <dbReference type="Proteomes" id="UP000198211"/>
    </source>
</evidence>
<accession>A0A225V3I5</accession>